<dbReference type="eggNOG" id="COG0607">
    <property type="taxonomic scope" value="Bacteria"/>
</dbReference>
<gene>
    <name evidence="2" type="ordered locus">Gmet_1013</name>
</gene>
<dbReference type="EMBL" id="CP000148">
    <property type="protein sequence ID" value="ABB31255.1"/>
    <property type="molecule type" value="Genomic_DNA"/>
</dbReference>
<reference evidence="2 3" key="2">
    <citation type="journal article" date="2009" name="BMC Microbiol.">
        <title>The genome sequence of Geobacter metallireducens: features of metabolism, physiology and regulation common and dissimilar to Geobacter sulfurreducens.</title>
        <authorList>
            <person name="Aklujkar M."/>
            <person name="Krushkal J."/>
            <person name="DiBartolo G."/>
            <person name="Lapidus A."/>
            <person name="Land M.L."/>
            <person name="Lovley D.R."/>
        </authorList>
    </citation>
    <scope>NUCLEOTIDE SEQUENCE [LARGE SCALE GENOMIC DNA]</scope>
    <source>
        <strain evidence="3">ATCC 53774 / DSM 7210 / GS-15</strain>
    </source>
</reference>
<feature type="domain" description="Rhodanese" evidence="1">
    <location>
        <begin position="50"/>
        <end position="120"/>
    </location>
</feature>
<dbReference type="Pfam" id="PF00581">
    <property type="entry name" value="Rhodanese"/>
    <property type="match status" value="1"/>
</dbReference>
<reference evidence="2 3" key="1">
    <citation type="submission" date="2005-10" db="EMBL/GenBank/DDBJ databases">
        <title>Complete sequence of Geobacter metallireducens GS-15.</title>
        <authorList>
            <consortium name="US DOE Joint Genome Institute"/>
            <person name="Copeland A."/>
            <person name="Lucas S."/>
            <person name="Lapidus A."/>
            <person name="Barry K."/>
            <person name="Detter J.C."/>
            <person name="Glavina T."/>
            <person name="Hammon N."/>
            <person name="Israni S."/>
            <person name="Pitluck S."/>
            <person name="Di Bartolo G."/>
            <person name="Chain P."/>
            <person name="Schmutz J."/>
            <person name="Larimer F."/>
            <person name="Land M."/>
            <person name="Kyrpides N."/>
            <person name="Ivanova N."/>
            <person name="Richardson P."/>
        </authorList>
    </citation>
    <scope>NUCLEOTIDE SEQUENCE [LARGE SCALE GENOMIC DNA]</scope>
    <source>
        <strain evidence="3">ATCC 53774 / DSM 7210 / GS-15</strain>
    </source>
</reference>
<accession>Q39WW9</accession>
<dbReference type="STRING" id="269799.Gmet_1013"/>
<dbReference type="PANTHER" id="PTHR43031">
    <property type="entry name" value="FAD-DEPENDENT OXIDOREDUCTASE"/>
    <property type="match status" value="1"/>
</dbReference>
<proteinExistence type="predicted"/>
<sequence>MRGGPRRRCLMKYGFEISAAEVKARMNAGEQLFFVNLRHHQDWDLAVMQVRGALRIDDDKVEAHLEEIPRERTVVVYSTCPGDEPSARVARLLQEHGWKDAHSLIGGFEAYCQEGLPVEEIGEGSSVRKIMML</sequence>
<dbReference type="Proteomes" id="UP000007073">
    <property type="component" value="Chromosome"/>
</dbReference>
<dbReference type="KEGG" id="gme:Gmet_1013"/>
<name>Q39WW9_GEOMG</name>
<dbReference type="HOGENOM" id="CLU_2023415_0_0_7"/>
<evidence type="ECO:0000313" key="2">
    <source>
        <dbReference type="EMBL" id="ABB31255.1"/>
    </source>
</evidence>
<dbReference type="PROSITE" id="PS50206">
    <property type="entry name" value="RHODANESE_3"/>
    <property type="match status" value="1"/>
</dbReference>
<dbReference type="SUPFAM" id="SSF52821">
    <property type="entry name" value="Rhodanese/Cell cycle control phosphatase"/>
    <property type="match status" value="1"/>
</dbReference>
<evidence type="ECO:0000259" key="1">
    <source>
        <dbReference type="PROSITE" id="PS50206"/>
    </source>
</evidence>
<dbReference type="Gene3D" id="3.40.250.10">
    <property type="entry name" value="Rhodanese-like domain"/>
    <property type="match status" value="1"/>
</dbReference>
<keyword evidence="3" id="KW-1185">Reference proteome</keyword>
<dbReference type="AlphaFoldDB" id="Q39WW9"/>
<dbReference type="PANTHER" id="PTHR43031:SF1">
    <property type="entry name" value="PYRIDINE NUCLEOTIDE-DISULPHIDE OXIDOREDUCTASE"/>
    <property type="match status" value="1"/>
</dbReference>
<dbReference type="InterPro" id="IPR001763">
    <property type="entry name" value="Rhodanese-like_dom"/>
</dbReference>
<evidence type="ECO:0000313" key="3">
    <source>
        <dbReference type="Proteomes" id="UP000007073"/>
    </source>
</evidence>
<protein>
    <submittedName>
        <fullName evidence="2">Rhodanese homology domain superfamily protein</fullName>
    </submittedName>
</protein>
<dbReference type="SMART" id="SM00450">
    <property type="entry name" value="RHOD"/>
    <property type="match status" value="1"/>
</dbReference>
<dbReference type="InterPro" id="IPR050229">
    <property type="entry name" value="GlpE_sulfurtransferase"/>
</dbReference>
<dbReference type="InterPro" id="IPR036873">
    <property type="entry name" value="Rhodanese-like_dom_sf"/>
</dbReference>
<organism evidence="2 3">
    <name type="scientific">Geobacter metallireducens (strain ATCC 53774 / DSM 7210 / GS-15)</name>
    <dbReference type="NCBI Taxonomy" id="269799"/>
    <lineage>
        <taxon>Bacteria</taxon>
        <taxon>Pseudomonadati</taxon>
        <taxon>Thermodesulfobacteriota</taxon>
        <taxon>Desulfuromonadia</taxon>
        <taxon>Geobacterales</taxon>
        <taxon>Geobacteraceae</taxon>
        <taxon>Geobacter</taxon>
    </lineage>
</organism>